<dbReference type="Gene3D" id="2.30.30.240">
    <property type="entry name" value="PRC-barrel domain"/>
    <property type="match status" value="2"/>
</dbReference>
<gene>
    <name evidence="3" type="ORF">GCM10010844_10220</name>
</gene>
<reference evidence="4" key="1">
    <citation type="journal article" date="2019" name="Int. J. Syst. Evol. Microbiol.">
        <title>The Global Catalogue of Microorganisms (GCM) 10K type strain sequencing project: providing services to taxonomists for standard genome sequencing and annotation.</title>
        <authorList>
            <consortium name="The Broad Institute Genomics Platform"/>
            <consortium name="The Broad Institute Genome Sequencing Center for Infectious Disease"/>
            <person name="Wu L."/>
            <person name="Ma J."/>
        </authorList>
    </citation>
    <scope>NUCLEOTIDE SEQUENCE [LARGE SCALE GENOMIC DNA]</scope>
    <source>
        <strain evidence="4">JCM 19173</strain>
    </source>
</reference>
<evidence type="ECO:0000256" key="1">
    <source>
        <dbReference type="SAM" id="MobiDB-lite"/>
    </source>
</evidence>
<feature type="compositionally biased region" description="Low complexity" evidence="1">
    <location>
        <begin position="557"/>
        <end position="581"/>
    </location>
</feature>
<dbReference type="InterPro" id="IPR011033">
    <property type="entry name" value="PRC_barrel-like_sf"/>
</dbReference>
<dbReference type="InterPro" id="IPR027275">
    <property type="entry name" value="PRC-brl_dom"/>
</dbReference>
<organism evidence="3 4">
    <name type="scientific">Deinococcus radiotolerans</name>
    <dbReference type="NCBI Taxonomy" id="1309407"/>
    <lineage>
        <taxon>Bacteria</taxon>
        <taxon>Thermotogati</taxon>
        <taxon>Deinococcota</taxon>
        <taxon>Deinococci</taxon>
        <taxon>Deinococcales</taxon>
        <taxon>Deinococcaceae</taxon>
        <taxon>Deinococcus</taxon>
    </lineage>
</organism>
<comment type="caution">
    <text evidence="3">The sequence shown here is derived from an EMBL/GenBank/DDBJ whole genome shotgun (WGS) entry which is preliminary data.</text>
</comment>
<evidence type="ECO:0000259" key="2">
    <source>
        <dbReference type="Pfam" id="PF05239"/>
    </source>
</evidence>
<dbReference type="EMBL" id="BMPE01000001">
    <property type="protein sequence ID" value="GGK93671.1"/>
    <property type="molecule type" value="Genomic_DNA"/>
</dbReference>
<keyword evidence="4" id="KW-1185">Reference proteome</keyword>
<name>A0ABQ2FJI2_9DEIO</name>
<evidence type="ECO:0000313" key="4">
    <source>
        <dbReference type="Proteomes" id="UP000604341"/>
    </source>
</evidence>
<feature type="domain" description="PRC-barrel" evidence="2">
    <location>
        <begin position="93"/>
        <end position="159"/>
    </location>
</feature>
<feature type="region of interest" description="Disordered" evidence="1">
    <location>
        <begin position="532"/>
        <end position="600"/>
    </location>
</feature>
<dbReference type="SUPFAM" id="SSF50346">
    <property type="entry name" value="PRC-barrel domain"/>
    <property type="match status" value="2"/>
</dbReference>
<proteinExistence type="predicted"/>
<feature type="domain" description="PRC-barrel" evidence="2">
    <location>
        <begin position="2"/>
        <end position="73"/>
    </location>
</feature>
<dbReference type="RefSeq" id="WP_189067824.1">
    <property type="nucleotide sequence ID" value="NZ_BMPE01000001.1"/>
</dbReference>
<accession>A0ABQ2FJI2</accession>
<dbReference type="Pfam" id="PF05239">
    <property type="entry name" value="PRC"/>
    <property type="match status" value="2"/>
</dbReference>
<sequence length="600" mass="62691">MIKGKDILNRSIVAVSSGEKIDRVHDVIFDHQANQVLGLLVDEGGWFSAAKVVPFDRIRSVGEDAIMIGTPEDVTTTREDGRLKDALDSKISLVGLTLLTTDGQNLGRIADVFFDEHTGRVEGYEATGGLFADLSSGRTFVPAPESVQIGTDTAIVPITVAQAMQEQEDGGLKGALSSAGESLSGAYQNAAEGIKDAYGNAAEGVKGAYENIAEATRERQKEYVVGKTAGGDITAVDGHLIVAKGETITAAHADDAEAAGKLAALATAATGGTIAEAYGSARDRVQESYEDVKGATAERQKAYVIGKTARSEITTDAGEVIVPAGATITSFQADRAEQTGRLAALTATATGGALQDGVEGLRQRQQLDPNSPEATIGRRVKTDVRAPGGSLVAAQGQIVTPAILDRARHVGVQQALIDATTSTARPGVAATSAVSQGLGNVSESAGNLLERAKHWLGDKREQAEQAIDQRQQEAQEQKVRDALGRPVTRVILAPDDSIILNVGEIVTHRAVQAARDGDVLDILVESVNKDAPHLDPLASRPDATGEAALESQPDPLHPVAQPASQPAASAHVQAQPAVQRQPAEERRPASLPVAPDDRPS</sequence>
<protein>
    <recommendedName>
        <fullName evidence="2">PRC-barrel domain-containing protein</fullName>
    </recommendedName>
</protein>
<evidence type="ECO:0000313" key="3">
    <source>
        <dbReference type="EMBL" id="GGK93671.1"/>
    </source>
</evidence>
<dbReference type="Proteomes" id="UP000604341">
    <property type="component" value="Unassembled WGS sequence"/>
</dbReference>